<dbReference type="GO" id="GO:0005524">
    <property type="term" value="F:ATP binding"/>
    <property type="evidence" value="ECO:0007669"/>
    <property type="project" value="InterPro"/>
</dbReference>
<comment type="caution">
    <text evidence="4">The sequence shown here is derived from an EMBL/GenBank/DDBJ whole genome shotgun (WGS) entry which is preliminary data.</text>
</comment>
<dbReference type="SUPFAM" id="SSF52440">
    <property type="entry name" value="PreATP-grasp domain"/>
    <property type="match status" value="1"/>
</dbReference>
<feature type="transmembrane region" description="Helical" evidence="2">
    <location>
        <begin position="377"/>
        <end position="395"/>
    </location>
</feature>
<dbReference type="Gene3D" id="3.40.50.20">
    <property type="match status" value="1"/>
</dbReference>
<dbReference type="GeneID" id="94838667"/>
<dbReference type="Pfam" id="PF02750">
    <property type="entry name" value="Synapsin_C"/>
    <property type="match status" value="1"/>
</dbReference>
<dbReference type="InterPro" id="IPR013815">
    <property type="entry name" value="ATP_grasp_subdomain_1"/>
</dbReference>
<gene>
    <name evidence="4" type="ORF">TRFO_24814</name>
</gene>
<dbReference type="PANTHER" id="PTHR10841">
    <property type="entry name" value="SYNAPSIN"/>
    <property type="match status" value="1"/>
</dbReference>
<dbReference type="Gene3D" id="3.30.1490.20">
    <property type="entry name" value="ATP-grasp fold, A domain"/>
    <property type="match status" value="1"/>
</dbReference>
<name>A0A1J4K803_9EUKA</name>
<dbReference type="Gene3D" id="3.30.470.20">
    <property type="entry name" value="ATP-grasp fold, B domain"/>
    <property type="match status" value="1"/>
</dbReference>
<protein>
    <submittedName>
        <fullName evidence="4">Synapsin, ATP binding domain containing protein</fullName>
    </submittedName>
</protein>
<dbReference type="AlphaFoldDB" id="A0A1J4K803"/>
<dbReference type="OrthoDB" id="10249572at2759"/>
<dbReference type="Proteomes" id="UP000179807">
    <property type="component" value="Unassembled WGS sequence"/>
</dbReference>
<reference evidence="4" key="1">
    <citation type="submission" date="2016-10" db="EMBL/GenBank/DDBJ databases">
        <authorList>
            <person name="Benchimol M."/>
            <person name="Almeida L.G."/>
            <person name="Vasconcelos A.T."/>
            <person name="Perreira-Neves A."/>
            <person name="Rosa I.A."/>
            <person name="Tasca T."/>
            <person name="Bogo M.R."/>
            <person name="de Souza W."/>
        </authorList>
    </citation>
    <scope>NUCLEOTIDE SEQUENCE [LARGE SCALE GENOMIC DNA]</scope>
    <source>
        <strain evidence="4">K</strain>
    </source>
</reference>
<dbReference type="InterPro" id="IPR020898">
    <property type="entry name" value="Synapsin_ATP-bd_dom"/>
</dbReference>
<evidence type="ECO:0000313" key="4">
    <source>
        <dbReference type="EMBL" id="OHT07008.1"/>
    </source>
</evidence>
<feature type="domain" description="Synapsin ATP-binding" evidence="3">
    <location>
        <begin position="113"/>
        <end position="314"/>
    </location>
</feature>
<keyword evidence="2" id="KW-1133">Transmembrane helix</keyword>
<sequence length="396" mass="46096">METRKELPTVLVIGNSFENWYDLCSPYKDLFIVEQATWDEISLMSCSDVKFPYVTLGPSLNPNCERQKETRRIQPSLILIRMFSRYIGHRLGKVPDYRNILYGFVHACVPMINSINAVLAELEKPLMYGRLHYIEKLYGSDVFPLIKQYYYPEHAEMHCPPPAPFVLKVGFPHAGYGKIRVHDSEEFEDIKSIIAINNDYSAVEPLIDSEYELRIVYVAPDYYRVHKRIGFSSWKINFGMASERQEIDMTPKYKKWVDLIVQHFPDMETFCIDAIVDKNGREYILEVNGSAQGFAPEHGIEDLQHLTQLVVRRVKEITEQSNNEIIDESNEALEKEDKDVQIINLKNKIEHLQRIIKNSQKITDNVQTDSPPKRKSYSNVFIVVFIILIFCLHLLI</sequence>
<evidence type="ECO:0000256" key="2">
    <source>
        <dbReference type="SAM" id="Phobius"/>
    </source>
</evidence>
<dbReference type="EMBL" id="MLAK01000708">
    <property type="protein sequence ID" value="OHT07008.1"/>
    <property type="molecule type" value="Genomic_DNA"/>
</dbReference>
<dbReference type="InterPro" id="IPR016185">
    <property type="entry name" value="PreATP-grasp_dom_sf"/>
</dbReference>
<dbReference type="PANTHER" id="PTHR10841:SF17">
    <property type="entry name" value="SYNAPSIN"/>
    <property type="match status" value="1"/>
</dbReference>
<keyword evidence="1" id="KW-0175">Coiled coil</keyword>
<evidence type="ECO:0000256" key="1">
    <source>
        <dbReference type="SAM" id="Coils"/>
    </source>
</evidence>
<evidence type="ECO:0000259" key="3">
    <source>
        <dbReference type="Pfam" id="PF02750"/>
    </source>
</evidence>
<organism evidence="4 5">
    <name type="scientific">Tritrichomonas foetus</name>
    <dbReference type="NCBI Taxonomy" id="1144522"/>
    <lineage>
        <taxon>Eukaryota</taxon>
        <taxon>Metamonada</taxon>
        <taxon>Parabasalia</taxon>
        <taxon>Tritrichomonadida</taxon>
        <taxon>Tritrichomonadidae</taxon>
        <taxon>Tritrichomonas</taxon>
    </lineage>
</organism>
<dbReference type="VEuPathDB" id="TrichDB:TRFO_24814"/>
<dbReference type="RefSeq" id="XP_068360144.1">
    <property type="nucleotide sequence ID" value="XM_068503963.1"/>
</dbReference>
<evidence type="ECO:0000313" key="5">
    <source>
        <dbReference type="Proteomes" id="UP000179807"/>
    </source>
</evidence>
<dbReference type="SUPFAM" id="SSF56059">
    <property type="entry name" value="Glutathione synthetase ATP-binding domain-like"/>
    <property type="match status" value="1"/>
</dbReference>
<proteinExistence type="predicted"/>
<keyword evidence="5" id="KW-1185">Reference proteome</keyword>
<feature type="coiled-coil region" evidence="1">
    <location>
        <begin position="335"/>
        <end position="362"/>
    </location>
</feature>
<keyword evidence="2" id="KW-0472">Membrane</keyword>
<accession>A0A1J4K803</accession>
<keyword evidence="2" id="KW-0812">Transmembrane</keyword>